<protein>
    <submittedName>
        <fullName evidence="1">Uncharacterized protein</fullName>
    </submittedName>
</protein>
<accession>X0T9R5</accession>
<dbReference type="EMBL" id="BARS01002403">
    <property type="protein sequence ID" value="GAF84932.1"/>
    <property type="molecule type" value="Genomic_DNA"/>
</dbReference>
<feature type="non-terminal residue" evidence="1">
    <location>
        <position position="1"/>
    </location>
</feature>
<sequence>APGEKSVKKFNELQAEFLSAVAKLKERLTA</sequence>
<evidence type="ECO:0000313" key="1">
    <source>
        <dbReference type="EMBL" id="GAF84932.1"/>
    </source>
</evidence>
<dbReference type="AlphaFoldDB" id="X0T9R5"/>
<name>X0T9R5_9ZZZZ</name>
<comment type="caution">
    <text evidence="1">The sequence shown here is derived from an EMBL/GenBank/DDBJ whole genome shotgun (WGS) entry which is preliminary data.</text>
</comment>
<proteinExistence type="predicted"/>
<gene>
    <name evidence="1" type="ORF">S01H1_04562</name>
</gene>
<organism evidence="1">
    <name type="scientific">marine sediment metagenome</name>
    <dbReference type="NCBI Taxonomy" id="412755"/>
    <lineage>
        <taxon>unclassified sequences</taxon>
        <taxon>metagenomes</taxon>
        <taxon>ecological metagenomes</taxon>
    </lineage>
</organism>
<reference evidence="1" key="1">
    <citation type="journal article" date="2014" name="Front. Microbiol.">
        <title>High frequency of phylogenetically diverse reductive dehalogenase-homologous genes in deep subseafloor sedimentary metagenomes.</title>
        <authorList>
            <person name="Kawai M."/>
            <person name="Futagami T."/>
            <person name="Toyoda A."/>
            <person name="Takaki Y."/>
            <person name="Nishi S."/>
            <person name="Hori S."/>
            <person name="Arai W."/>
            <person name="Tsubouchi T."/>
            <person name="Morono Y."/>
            <person name="Uchiyama I."/>
            <person name="Ito T."/>
            <person name="Fujiyama A."/>
            <person name="Inagaki F."/>
            <person name="Takami H."/>
        </authorList>
    </citation>
    <scope>NUCLEOTIDE SEQUENCE</scope>
    <source>
        <strain evidence="1">Expedition CK06-06</strain>
    </source>
</reference>